<organism evidence="1 2">
    <name type="scientific">Corchorus capsularis</name>
    <name type="common">Jute</name>
    <dbReference type="NCBI Taxonomy" id="210143"/>
    <lineage>
        <taxon>Eukaryota</taxon>
        <taxon>Viridiplantae</taxon>
        <taxon>Streptophyta</taxon>
        <taxon>Embryophyta</taxon>
        <taxon>Tracheophyta</taxon>
        <taxon>Spermatophyta</taxon>
        <taxon>Magnoliopsida</taxon>
        <taxon>eudicotyledons</taxon>
        <taxon>Gunneridae</taxon>
        <taxon>Pentapetalae</taxon>
        <taxon>rosids</taxon>
        <taxon>malvids</taxon>
        <taxon>Malvales</taxon>
        <taxon>Malvaceae</taxon>
        <taxon>Grewioideae</taxon>
        <taxon>Apeibeae</taxon>
        <taxon>Corchorus</taxon>
    </lineage>
</organism>
<name>A0A1R3I355_COCAP</name>
<protein>
    <submittedName>
        <fullName evidence="1">Uncharacterized protein</fullName>
    </submittedName>
</protein>
<gene>
    <name evidence="1" type="ORF">CCACVL1_15237</name>
</gene>
<comment type="caution">
    <text evidence="1">The sequence shown here is derived from an EMBL/GenBank/DDBJ whole genome shotgun (WGS) entry which is preliminary data.</text>
</comment>
<evidence type="ECO:0000313" key="2">
    <source>
        <dbReference type="Proteomes" id="UP000188268"/>
    </source>
</evidence>
<dbReference type="Proteomes" id="UP000188268">
    <property type="component" value="Unassembled WGS sequence"/>
</dbReference>
<dbReference type="Gramene" id="OMO77003">
    <property type="protein sequence ID" value="OMO77003"/>
    <property type="gene ID" value="CCACVL1_15237"/>
</dbReference>
<evidence type="ECO:0000313" key="1">
    <source>
        <dbReference type="EMBL" id="OMO77003.1"/>
    </source>
</evidence>
<keyword evidence="2" id="KW-1185">Reference proteome</keyword>
<dbReference type="AlphaFoldDB" id="A0A1R3I355"/>
<proteinExistence type="predicted"/>
<dbReference type="EMBL" id="AWWV01010828">
    <property type="protein sequence ID" value="OMO77003.1"/>
    <property type="molecule type" value="Genomic_DNA"/>
</dbReference>
<accession>A0A1R3I355</accession>
<reference evidence="1 2" key="1">
    <citation type="submission" date="2013-09" db="EMBL/GenBank/DDBJ databases">
        <title>Corchorus capsularis genome sequencing.</title>
        <authorList>
            <person name="Alam M."/>
            <person name="Haque M.S."/>
            <person name="Islam M.S."/>
            <person name="Emdad E.M."/>
            <person name="Islam M.M."/>
            <person name="Ahmed B."/>
            <person name="Halim A."/>
            <person name="Hossen Q.M.M."/>
            <person name="Hossain M.Z."/>
            <person name="Ahmed R."/>
            <person name="Khan M.M."/>
            <person name="Islam R."/>
            <person name="Rashid M.M."/>
            <person name="Khan S.A."/>
            <person name="Rahman M.S."/>
            <person name="Alam M."/>
        </authorList>
    </citation>
    <scope>NUCLEOTIDE SEQUENCE [LARGE SCALE GENOMIC DNA]</scope>
    <source>
        <strain evidence="2">cv. CVL-1</strain>
        <tissue evidence="1">Whole seedling</tissue>
    </source>
</reference>
<sequence>MGIELCRIILDSKCPTVQLA</sequence>